<evidence type="ECO:0000313" key="1">
    <source>
        <dbReference type="EMBL" id="AJE23663.1"/>
    </source>
</evidence>
<dbReference type="Proteomes" id="UP000068210">
    <property type="component" value="Plasmid pAcX50e"/>
</dbReference>
<geneLocation type="plasmid" evidence="1 2">
    <name>pAcX50e</name>
</geneLocation>
<organism evidence="1 2">
    <name type="scientific">Azotobacter chroococcum NCIMB 8003</name>
    <dbReference type="NCBI Taxonomy" id="1328314"/>
    <lineage>
        <taxon>Bacteria</taxon>
        <taxon>Pseudomonadati</taxon>
        <taxon>Pseudomonadota</taxon>
        <taxon>Gammaproteobacteria</taxon>
        <taxon>Pseudomonadales</taxon>
        <taxon>Pseudomonadaceae</taxon>
        <taxon>Azotobacter</taxon>
    </lineage>
</organism>
<keyword evidence="1" id="KW-0614">Plasmid</keyword>
<reference evidence="1 2" key="1">
    <citation type="journal article" date="2015" name="PLoS ONE">
        <title>Azotobacter Genomes: The Genome of Azotobacter chroococcum NCIMB 8003 (ATCC 4412).</title>
        <authorList>
            <person name="Robson R.L."/>
            <person name="Jones R."/>
            <person name="Robson R.M."/>
            <person name="Schwartz A."/>
            <person name="Richardson T.H."/>
        </authorList>
    </citation>
    <scope>NUCLEOTIDE SEQUENCE [LARGE SCALE GENOMIC DNA]</scope>
    <source>
        <strain evidence="1 2">NCIMB 8003</strain>
        <plasmid evidence="2">Plasmid pAcX50e</plasmid>
    </source>
</reference>
<sequence>MMIQSHSFHAHAVDEIGMPNLAYELFYQQGMSCYRWGLPRPYVLQALRAVCERYSQRFGSVAFWQLRAFAYGLRGLDDSGHRQRACPAKYRWPLPPDAAWQTVVCLYPDGQCDLDFVHPVSRRFWSEDNGFLELPSYDPLQLGGWWFEEMGFEVMRMQPAMSVRVAEAPNPHLKPVR</sequence>
<name>A0A0C4WLL6_9GAMM</name>
<dbReference type="EMBL" id="CP010420">
    <property type="protein sequence ID" value="AJE23663.1"/>
    <property type="molecule type" value="Genomic_DNA"/>
</dbReference>
<protein>
    <submittedName>
        <fullName evidence="1">Uncharacterized protein</fullName>
    </submittedName>
</protein>
<dbReference type="HOGENOM" id="CLU_1561583_0_0_6"/>
<proteinExistence type="predicted"/>
<dbReference type="AlphaFoldDB" id="A0A0C4WLL6"/>
<evidence type="ECO:0000313" key="2">
    <source>
        <dbReference type="Proteomes" id="UP000068210"/>
    </source>
</evidence>
<accession>A0A0C4WLL6</accession>
<dbReference type="KEGG" id="acx:Achr_e720"/>
<dbReference type="RefSeq" id="WP_227028905.1">
    <property type="nucleotide sequence ID" value="NZ_CP010420.1"/>
</dbReference>
<gene>
    <name evidence="1" type="ORF">Achr_e720</name>
</gene>
<keyword evidence="2" id="KW-1185">Reference proteome</keyword>